<sequence length="218" mass="25114">MSRKHKIGEKVSFSYICDMQAVIIASSVWEQLDLWDKRLFIKLNSGWTNPFFDTVLPYFRDSVFWAPLYLFVLAFITLNYGKKGWWWSIAFLCTIAIADMVSSRVFKEGFERLRPCNDPFFFDHVRLLLKHCAGGYSFTSSHAANHFGMATFVSITLYSTFKRWIYLTYLWAFFIAYAQIYVGVHYPLDVLGGGILGVLAGLLTATVYINKVGKLNLE</sequence>
<protein>
    <submittedName>
        <fullName evidence="3">Phosphatase PAP2 family protein</fullName>
    </submittedName>
</protein>
<gene>
    <name evidence="3" type="ORF">OCK74_01710</name>
</gene>
<dbReference type="InterPro" id="IPR036938">
    <property type="entry name" value="PAP2/HPO_sf"/>
</dbReference>
<feature type="transmembrane region" description="Helical" evidence="1">
    <location>
        <begin position="164"/>
        <end position="184"/>
    </location>
</feature>
<feature type="domain" description="Phosphatidic acid phosphatase type 2/haloperoxidase" evidence="2">
    <location>
        <begin position="91"/>
        <end position="205"/>
    </location>
</feature>
<name>A0A9X3B6W1_9BACT</name>
<dbReference type="Pfam" id="PF01569">
    <property type="entry name" value="PAP2"/>
    <property type="match status" value="1"/>
</dbReference>
<dbReference type="Gene3D" id="1.20.144.10">
    <property type="entry name" value="Phosphatidic acid phosphatase type 2/haloperoxidase"/>
    <property type="match status" value="1"/>
</dbReference>
<keyword evidence="1" id="KW-0812">Transmembrane</keyword>
<dbReference type="RefSeq" id="WP_279295251.1">
    <property type="nucleotide sequence ID" value="NZ_JAOTIF010000001.1"/>
</dbReference>
<comment type="caution">
    <text evidence="3">The sequence shown here is derived from an EMBL/GenBank/DDBJ whole genome shotgun (WGS) entry which is preliminary data.</text>
</comment>
<feature type="transmembrane region" description="Helical" evidence="1">
    <location>
        <begin position="190"/>
        <end position="209"/>
    </location>
</feature>
<dbReference type="InterPro" id="IPR000326">
    <property type="entry name" value="PAP2/HPO"/>
</dbReference>
<keyword evidence="1" id="KW-1133">Transmembrane helix</keyword>
<dbReference type="EMBL" id="JAOTIF010000001">
    <property type="protein sequence ID" value="MCU7547806.1"/>
    <property type="molecule type" value="Genomic_DNA"/>
</dbReference>
<feature type="transmembrane region" description="Helical" evidence="1">
    <location>
        <begin position="63"/>
        <end position="80"/>
    </location>
</feature>
<dbReference type="GO" id="GO:0042392">
    <property type="term" value="F:sphingosine-1-phosphate phosphatase activity"/>
    <property type="evidence" value="ECO:0007669"/>
    <property type="project" value="TreeGrafter"/>
</dbReference>
<dbReference type="SUPFAM" id="SSF48317">
    <property type="entry name" value="Acid phosphatase/Vanadium-dependent haloperoxidase"/>
    <property type="match status" value="1"/>
</dbReference>
<keyword evidence="1" id="KW-0472">Membrane</keyword>
<dbReference type="AlphaFoldDB" id="A0A9X3B6W1"/>
<keyword evidence="4" id="KW-1185">Reference proteome</keyword>
<proteinExistence type="predicted"/>
<evidence type="ECO:0000259" key="2">
    <source>
        <dbReference type="SMART" id="SM00014"/>
    </source>
</evidence>
<dbReference type="Proteomes" id="UP001155483">
    <property type="component" value="Unassembled WGS sequence"/>
</dbReference>
<evidence type="ECO:0000313" key="4">
    <source>
        <dbReference type="Proteomes" id="UP001155483"/>
    </source>
</evidence>
<dbReference type="PANTHER" id="PTHR14969">
    <property type="entry name" value="SPHINGOSINE-1-PHOSPHATE PHOSPHOHYDROLASE"/>
    <property type="match status" value="1"/>
</dbReference>
<reference evidence="3" key="1">
    <citation type="submission" date="2022-09" db="EMBL/GenBank/DDBJ databases">
        <authorList>
            <person name="Yuan C."/>
            <person name="Ke Z."/>
        </authorList>
    </citation>
    <scope>NUCLEOTIDE SEQUENCE</scope>
    <source>
        <strain evidence="3">LB-8</strain>
    </source>
</reference>
<evidence type="ECO:0000256" key="1">
    <source>
        <dbReference type="SAM" id="Phobius"/>
    </source>
</evidence>
<dbReference type="SMART" id="SM00014">
    <property type="entry name" value="acidPPc"/>
    <property type="match status" value="1"/>
</dbReference>
<reference evidence="3" key="2">
    <citation type="submission" date="2023-04" db="EMBL/GenBank/DDBJ databases">
        <title>Paracnuella aquatica gen. nov., sp. nov., a member of the family Chitinophagaceae isolated from a hot spring.</title>
        <authorList>
            <person name="Wang C."/>
        </authorList>
    </citation>
    <scope>NUCLEOTIDE SEQUENCE</scope>
    <source>
        <strain evidence="3">LB-8</strain>
    </source>
</reference>
<evidence type="ECO:0000313" key="3">
    <source>
        <dbReference type="EMBL" id="MCU7547806.1"/>
    </source>
</evidence>
<dbReference type="PANTHER" id="PTHR14969:SF13">
    <property type="entry name" value="AT30094P"/>
    <property type="match status" value="1"/>
</dbReference>
<feature type="transmembrane region" description="Helical" evidence="1">
    <location>
        <begin position="86"/>
        <end position="106"/>
    </location>
</feature>
<accession>A0A9X3B6W1</accession>
<organism evidence="3 4">
    <name type="scientific">Paraflavisolibacter caeni</name>
    <dbReference type="NCBI Taxonomy" id="2982496"/>
    <lineage>
        <taxon>Bacteria</taxon>
        <taxon>Pseudomonadati</taxon>
        <taxon>Bacteroidota</taxon>
        <taxon>Chitinophagia</taxon>
        <taxon>Chitinophagales</taxon>
        <taxon>Chitinophagaceae</taxon>
        <taxon>Paraflavisolibacter</taxon>
    </lineage>
</organism>